<evidence type="ECO:0000256" key="1">
    <source>
        <dbReference type="ARBA" id="ARBA00023002"/>
    </source>
</evidence>
<keyword evidence="5" id="KW-0223">Dioxygenase</keyword>
<evidence type="ECO:0000313" key="6">
    <source>
        <dbReference type="Proteomes" id="UP000033519"/>
    </source>
</evidence>
<dbReference type="Pfam" id="PF08125">
    <property type="entry name" value="Mannitol_dh_C"/>
    <property type="match status" value="1"/>
</dbReference>
<dbReference type="InterPro" id="IPR036291">
    <property type="entry name" value="NAD(P)-bd_dom_sf"/>
</dbReference>
<protein>
    <submittedName>
        <fullName evidence="5">Dioxygenase</fullName>
    </submittedName>
</protein>
<organism evidence="5 6">
    <name type="scientific">Devosia psychrophila</name>
    <dbReference type="NCBI Taxonomy" id="728005"/>
    <lineage>
        <taxon>Bacteria</taxon>
        <taxon>Pseudomonadati</taxon>
        <taxon>Pseudomonadota</taxon>
        <taxon>Alphaproteobacteria</taxon>
        <taxon>Hyphomicrobiales</taxon>
        <taxon>Devosiaceae</taxon>
        <taxon>Devosia</taxon>
    </lineage>
</organism>
<dbReference type="PROSITE" id="PS00974">
    <property type="entry name" value="MANNITOL_DHGENASE"/>
    <property type="match status" value="1"/>
</dbReference>
<dbReference type="InterPro" id="IPR008927">
    <property type="entry name" value="6-PGluconate_DH-like_C_sf"/>
</dbReference>
<dbReference type="Gene3D" id="1.10.1040.10">
    <property type="entry name" value="N-(1-d-carboxylethyl)-l-norvaline Dehydrogenase, domain 2"/>
    <property type="match status" value="1"/>
</dbReference>
<dbReference type="InterPro" id="IPR023027">
    <property type="entry name" value="Mannitol_DH_CS"/>
</dbReference>
<dbReference type="Gene3D" id="3.40.50.720">
    <property type="entry name" value="NAD(P)-binding Rossmann-like Domain"/>
    <property type="match status" value="1"/>
</dbReference>
<name>A0ABR5DZB4_9HYPH</name>
<keyword evidence="6" id="KW-1185">Reference proteome</keyword>
<dbReference type="Pfam" id="PF01232">
    <property type="entry name" value="Mannitol_dh"/>
    <property type="match status" value="1"/>
</dbReference>
<feature type="domain" description="Mannitol dehydrogenase N-terminal" evidence="3">
    <location>
        <begin position="40"/>
        <end position="284"/>
    </location>
</feature>
<proteinExistence type="predicted"/>
<dbReference type="PRINTS" id="PR00084">
    <property type="entry name" value="MTLDHDRGNASE"/>
</dbReference>
<keyword evidence="1" id="KW-0560">Oxidoreductase</keyword>
<dbReference type="GO" id="GO:0051213">
    <property type="term" value="F:dioxygenase activity"/>
    <property type="evidence" value="ECO:0007669"/>
    <property type="project" value="UniProtKB-KW"/>
</dbReference>
<evidence type="ECO:0000259" key="4">
    <source>
        <dbReference type="Pfam" id="PF08125"/>
    </source>
</evidence>
<keyword evidence="2" id="KW-0520">NAD</keyword>
<accession>A0ABR5DZB4</accession>
<dbReference type="InterPro" id="IPR013131">
    <property type="entry name" value="Mannitol_DH_N"/>
</dbReference>
<dbReference type="Proteomes" id="UP000033519">
    <property type="component" value="Unassembled WGS sequence"/>
</dbReference>
<dbReference type="SUPFAM" id="SSF51735">
    <property type="entry name" value="NAD(P)-binding Rossmann-fold domains"/>
    <property type="match status" value="1"/>
</dbReference>
<dbReference type="InterPro" id="IPR013118">
    <property type="entry name" value="Mannitol_DH_C"/>
</dbReference>
<dbReference type="PANTHER" id="PTHR43362:SF1">
    <property type="entry name" value="MANNITOL DEHYDROGENASE 2-RELATED"/>
    <property type="match status" value="1"/>
</dbReference>
<reference evidence="5 6" key="1">
    <citation type="submission" date="2015-03" db="EMBL/GenBank/DDBJ databases">
        <authorList>
            <person name="Lepp D."/>
            <person name="Hassan Y.I."/>
            <person name="Li X.-Z."/>
            <person name="Zhou T."/>
        </authorList>
    </citation>
    <scope>NUCLEOTIDE SEQUENCE [LARGE SCALE GENOMIC DNA]</scope>
    <source>
        <strain evidence="5 6">Cr7-05</strain>
    </source>
</reference>
<dbReference type="PANTHER" id="PTHR43362">
    <property type="entry name" value="MANNITOL DEHYDROGENASE DSF1-RELATED"/>
    <property type="match status" value="1"/>
</dbReference>
<gene>
    <name evidence="5" type="ORF">WH91_09990</name>
</gene>
<dbReference type="EMBL" id="LAPV01000093">
    <property type="protein sequence ID" value="KKC33337.1"/>
    <property type="molecule type" value="Genomic_DNA"/>
</dbReference>
<dbReference type="InterPro" id="IPR013328">
    <property type="entry name" value="6PGD_dom2"/>
</dbReference>
<sequence length="504" mass="54666">MVALLLFPESIMTRLSASTLANAPAGVRVPDYDRSQITPGIVHLGIGAFHRAHMAVYVDDLLKHHPDWGIVGASLRRPDTKEALEPQDGLYTVAVRDASGTHPRIIGSIIKVLDANSQREELLALMASPQIKIVSLTVTEKGYCHDPATGELDQHHPDIMHDLANPTAPKSAPGMLVEALARRHAAGVTPFAVMSCDNLPSNGATVKRIVAKFAALREAALGEFVAGVAFPGTMVDRIVPSTTDADRDMVAGLIGADDAWPIMTEPFTQWVIEDHFPDGRPPFELAGAQLVEDVEPFERMKLRMLNGSHSTMAYLGYLAGYEYISDVMGDDNFVALIHGLMTEEAMPTLDMPGVDLGAYRDQLLDRFRNPALKHRTWQIAMDGSQKLPQRLLGTIRDRLAAGQPFERLGLGVAAWMRYVIGIDEKGETIDVRDPLAMRMMAIAADAGDDAEALYEGLAALTEVFGSDLGDNQTFGETVATHLDDLFEIGVAETVAELVETSATP</sequence>
<dbReference type="InterPro" id="IPR050988">
    <property type="entry name" value="Mannitol_DH/Oxidoreductase"/>
</dbReference>
<evidence type="ECO:0000256" key="2">
    <source>
        <dbReference type="ARBA" id="ARBA00023027"/>
    </source>
</evidence>
<comment type="caution">
    <text evidence="5">The sequence shown here is derived from an EMBL/GenBank/DDBJ whole genome shotgun (WGS) entry which is preliminary data.</text>
</comment>
<dbReference type="InterPro" id="IPR000669">
    <property type="entry name" value="Mannitol_DH"/>
</dbReference>
<evidence type="ECO:0000313" key="5">
    <source>
        <dbReference type="EMBL" id="KKC33337.1"/>
    </source>
</evidence>
<evidence type="ECO:0000259" key="3">
    <source>
        <dbReference type="Pfam" id="PF01232"/>
    </source>
</evidence>
<dbReference type="SUPFAM" id="SSF48179">
    <property type="entry name" value="6-phosphogluconate dehydrogenase C-terminal domain-like"/>
    <property type="match status" value="1"/>
</dbReference>
<feature type="domain" description="Mannitol dehydrogenase C-terminal" evidence="4">
    <location>
        <begin position="293"/>
        <end position="485"/>
    </location>
</feature>